<proteinExistence type="inferred from homology"/>
<feature type="transmembrane region" description="Helical" evidence="6">
    <location>
        <begin position="65"/>
        <end position="88"/>
    </location>
</feature>
<comment type="similarity">
    <text evidence="2">Belongs to the autoinducer-2 exporter (AI-2E) (TC 2.A.86) family.</text>
</comment>
<feature type="transmembrane region" description="Helical" evidence="6">
    <location>
        <begin position="283"/>
        <end position="300"/>
    </location>
</feature>
<dbReference type="AlphaFoldDB" id="A0A810Q0S9"/>
<gene>
    <name evidence="7" type="ORF">MM50RIKEN_13130</name>
</gene>
<keyword evidence="4 6" id="KW-1133">Transmembrane helix</keyword>
<dbReference type="Proteomes" id="UP000681035">
    <property type="component" value="Chromosome"/>
</dbReference>
<evidence type="ECO:0000256" key="1">
    <source>
        <dbReference type="ARBA" id="ARBA00004141"/>
    </source>
</evidence>
<evidence type="ECO:0000256" key="2">
    <source>
        <dbReference type="ARBA" id="ARBA00009773"/>
    </source>
</evidence>
<dbReference type="KEGG" id="vcop:MM50RIKEN_13130"/>
<name>A0A810Q0S9_9FIRM</name>
<organism evidence="7 8">
    <name type="scientific">Vescimonas coprocola</name>
    <dbReference type="NCBI Taxonomy" id="2714355"/>
    <lineage>
        <taxon>Bacteria</taxon>
        <taxon>Bacillati</taxon>
        <taxon>Bacillota</taxon>
        <taxon>Clostridia</taxon>
        <taxon>Eubacteriales</taxon>
        <taxon>Oscillospiraceae</taxon>
        <taxon>Vescimonas</taxon>
    </lineage>
</organism>
<dbReference type="GO" id="GO:0016020">
    <property type="term" value="C:membrane"/>
    <property type="evidence" value="ECO:0007669"/>
    <property type="project" value="UniProtKB-SubCell"/>
</dbReference>
<dbReference type="Pfam" id="PF01594">
    <property type="entry name" value="AI-2E_transport"/>
    <property type="match status" value="1"/>
</dbReference>
<evidence type="ECO:0000313" key="7">
    <source>
        <dbReference type="EMBL" id="BCK81550.1"/>
    </source>
</evidence>
<reference evidence="7" key="1">
    <citation type="submission" date="2020-09" db="EMBL/GenBank/DDBJ databases">
        <title>New species isolated from human feces.</title>
        <authorList>
            <person name="Kitahara M."/>
            <person name="Shigeno Y."/>
            <person name="Shime M."/>
            <person name="Matsumoto Y."/>
            <person name="Nakamura S."/>
            <person name="Motooka D."/>
            <person name="Fukuoka S."/>
            <person name="Nishikawa H."/>
            <person name="Benno Y."/>
        </authorList>
    </citation>
    <scope>NUCLEOTIDE SEQUENCE</scope>
    <source>
        <strain evidence="7">MM50</strain>
    </source>
</reference>
<evidence type="ECO:0000256" key="3">
    <source>
        <dbReference type="ARBA" id="ARBA00022692"/>
    </source>
</evidence>
<protein>
    <submittedName>
        <fullName evidence="7">Sporulation integral membrane protein YtvI</fullName>
    </submittedName>
</protein>
<feature type="transmembrane region" description="Helical" evidence="6">
    <location>
        <begin position="246"/>
        <end position="276"/>
    </location>
</feature>
<dbReference type="NCBIfam" id="TIGR02872">
    <property type="entry name" value="spore_ytvI"/>
    <property type="match status" value="1"/>
</dbReference>
<feature type="transmembrane region" description="Helical" evidence="6">
    <location>
        <begin position="320"/>
        <end position="342"/>
    </location>
</feature>
<dbReference type="EMBL" id="AP023418">
    <property type="protein sequence ID" value="BCK81550.1"/>
    <property type="molecule type" value="Genomic_DNA"/>
</dbReference>
<evidence type="ECO:0000256" key="5">
    <source>
        <dbReference type="ARBA" id="ARBA00023136"/>
    </source>
</evidence>
<accession>A0A810Q0S9</accession>
<feature type="transmembrane region" description="Helical" evidence="6">
    <location>
        <begin position="167"/>
        <end position="185"/>
    </location>
</feature>
<evidence type="ECO:0000256" key="4">
    <source>
        <dbReference type="ARBA" id="ARBA00022989"/>
    </source>
</evidence>
<dbReference type="RefSeq" id="WP_213540322.1">
    <property type="nucleotide sequence ID" value="NZ_AP023418.1"/>
</dbReference>
<dbReference type="InterPro" id="IPR002549">
    <property type="entry name" value="AI-2E-like"/>
</dbReference>
<comment type="subcellular location">
    <subcellularLocation>
        <location evidence="1">Membrane</location>
        <topology evidence="1">Multi-pass membrane protein</topology>
    </subcellularLocation>
</comment>
<evidence type="ECO:0000313" key="8">
    <source>
        <dbReference type="Proteomes" id="UP000681035"/>
    </source>
</evidence>
<feature type="transmembrane region" description="Helical" evidence="6">
    <location>
        <begin position="7"/>
        <end position="26"/>
    </location>
</feature>
<evidence type="ECO:0000256" key="6">
    <source>
        <dbReference type="SAM" id="Phobius"/>
    </source>
</evidence>
<dbReference type="InterPro" id="IPR014227">
    <property type="entry name" value="YtvI-like"/>
</dbReference>
<keyword evidence="8" id="KW-1185">Reference proteome</keyword>
<keyword evidence="5 6" id="KW-0472">Membrane</keyword>
<feature type="transmembrane region" description="Helical" evidence="6">
    <location>
        <begin position="32"/>
        <end position="53"/>
    </location>
</feature>
<sequence length="355" mass="38570">MRDPKLTFLIRCAYGAVWLALIWLMVRYVLVWLLPFFIALALAALLEPAVVLCRRRLHLRRGFTATVLSLVVLGTVAAGLVLLAMVLLRQVCELSGRLPGYLEALPRWTELVRGRAQQLCAACPEGLRSWLEALLDGLSAQLAELLESMGQRCLRAVTAAAAALPQAVLFCATTLLAVLFTAGSYPRIRAFLRRQLPEDRLRQARGVKADLLATLGKWCKAQCILLGVTFCELLTGFLLLRQGYALLLAALIAVIDALPVFGTGTVLVPWGALCLLTGNVPKGLGLLALYGVISLVRSVLEPKIMAAQVDLPPLAALAAMYVGFCAFGVAGMVLCPMALLFVKQLHDSGWLRLWK</sequence>
<feature type="transmembrane region" description="Helical" evidence="6">
    <location>
        <begin position="223"/>
        <end position="240"/>
    </location>
</feature>
<keyword evidence="3 6" id="KW-0812">Transmembrane</keyword>